<feature type="transmembrane region" description="Helical" evidence="1">
    <location>
        <begin position="120"/>
        <end position="142"/>
    </location>
</feature>
<evidence type="ECO:0000313" key="2">
    <source>
        <dbReference type="EMBL" id="KAF3582471.1"/>
    </source>
</evidence>
<keyword evidence="1" id="KW-1133">Transmembrane helix</keyword>
<dbReference type="EMBL" id="QGKV02000649">
    <property type="protein sequence ID" value="KAF3582471.1"/>
    <property type="molecule type" value="Genomic_DNA"/>
</dbReference>
<name>A0ABQ7DY63_BRACR</name>
<gene>
    <name evidence="2" type="ORF">DY000_02031632</name>
</gene>
<evidence type="ECO:0000256" key="1">
    <source>
        <dbReference type="SAM" id="Phobius"/>
    </source>
</evidence>
<keyword evidence="1" id="KW-0472">Membrane</keyword>
<protein>
    <submittedName>
        <fullName evidence="2">Uncharacterized protein</fullName>
    </submittedName>
</protein>
<accession>A0ABQ7DY63</accession>
<proteinExistence type="predicted"/>
<feature type="transmembrane region" description="Helical" evidence="1">
    <location>
        <begin position="87"/>
        <end position="108"/>
    </location>
</feature>
<organism evidence="2 3">
    <name type="scientific">Brassica cretica</name>
    <name type="common">Mustard</name>
    <dbReference type="NCBI Taxonomy" id="69181"/>
    <lineage>
        <taxon>Eukaryota</taxon>
        <taxon>Viridiplantae</taxon>
        <taxon>Streptophyta</taxon>
        <taxon>Embryophyta</taxon>
        <taxon>Tracheophyta</taxon>
        <taxon>Spermatophyta</taxon>
        <taxon>Magnoliopsida</taxon>
        <taxon>eudicotyledons</taxon>
        <taxon>Gunneridae</taxon>
        <taxon>Pentapetalae</taxon>
        <taxon>rosids</taxon>
        <taxon>malvids</taxon>
        <taxon>Brassicales</taxon>
        <taxon>Brassicaceae</taxon>
        <taxon>Brassiceae</taxon>
        <taxon>Brassica</taxon>
    </lineage>
</organism>
<reference evidence="2 3" key="1">
    <citation type="journal article" date="2020" name="BMC Genomics">
        <title>Intraspecific diversification of the crop wild relative Brassica cretica Lam. using demographic model selection.</title>
        <authorList>
            <person name="Kioukis A."/>
            <person name="Michalopoulou V.A."/>
            <person name="Briers L."/>
            <person name="Pirintsos S."/>
            <person name="Studholme D.J."/>
            <person name="Pavlidis P."/>
            <person name="Sarris P.F."/>
        </authorList>
    </citation>
    <scope>NUCLEOTIDE SEQUENCE [LARGE SCALE GENOMIC DNA]</scope>
    <source>
        <strain evidence="3">cv. PFS-1207/04</strain>
    </source>
</reference>
<sequence>MTSATPSRARILAMGSGPLRPMPLIAAHYVVFDAVFPDVDLPSRAVPWFADFVSSPLPSLFSHLVAAFITARISGGSHFRYVFQSRLLFITAYLPFSISQFVSLVPLIPLPSGDYSSSGLLSWFFVLVFDRVPLCFLAKILYDKVR</sequence>
<evidence type="ECO:0000313" key="3">
    <source>
        <dbReference type="Proteomes" id="UP000266723"/>
    </source>
</evidence>
<keyword evidence="1" id="KW-0812">Transmembrane</keyword>
<comment type="caution">
    <text evidence="2">The sequence shown here is derived from an EMBL/GenBank/DDBJ whole genome shotgun (WGS) entry which is preliminary data.</text>
</comment>
<keyword evidence="3" id="KW-1185">Reference proteome</keyword>
<dbReference type="Proteomes" id="UP000266723">
    <property type="component" value="Unassembled WGS sequence"/>
</dbReference>